<dbReference type="EMBL" id="GBRH01275897">
    <property type="protein sequence ID" value="JAD21998.1"/>
    <property type="molecule type" value="Transcribed_RNA"/>
</dbReference>
<proteinExistence type="predicted"/>
<evidence type="ECO:0000313" key="1">
    <source>
        <dbReference type="EMBL" id="JAD21998.1"/>
    </source>
</evidence>
<accession>A0A0A8Y9J5</accession>
<dbReference type="AlphaFoldDB" id="A0A0A8Y9J5"/>
<reference evidence="1" key="1">
    <citation type="submission" date="2014-09" db="EMBL/GenBank/DDBJ databases">
        <authorList>
            <person name="Magalhaes I.L.F."/>
            <person name="Oliveira U."/>
            <person name="Santos F.R."/>
            <person name="Vidigal T.H.D.A."/>
            <person name="Brescovit A.D."/>
            <person name="Santos A.J."/>
        </authorList>
    </citation>
    <scope>NUCLEOTIDE SEQUENCE</scope>
    <source>
        <tissue evidence="1">Shoot tissue taken approximately 20 cm above the soil surface</tissue>
    </source>
</reference>
<reference evidence="1" key="2">
    <citation type="journal article" date="2015" name="Data Brief">
        <title>Shoot transcriptome of the giant reed, Arundo donax.</title>
        <authorList>
            <person name="Barrero R.A."/>
            <person name="Guerrero F.D."/>
            <person name="Moolhuijzen P."/>
            <person name="Goolsby J.A."/>
            <person name="Tidwell J."/>
            <person name="Bellgard S.E."/>
            <person name="Bellgard M.I."/>
        </authorList>
    </citation>
    <scope>NUCLEOTIDE SEQUENCE</scope>
    <source>
        <tissue evidence="1">Shoot tissue taken approximately 20 cm above the soil surface</tissue>
    </source>
</reference>
<name>A0A0A8Y9J5_ARUDO</name>
<organism evidence="1">
    <name type="scientific">Arundo donax</name>
    <name type="common">Giant reed</name>
    <name type="synonym">Donax arundinaceus</name>
    <dbReference type="NCBI Taxonomy" id="35708"/>
    <lineage>
        <taxon>Eukaryota</taxon>
        <taxon>Viridiplantae</taxon>
        <taxon>Streptophyta</taxon>
        <taxon>Embryophyta</taxon>
        <taxon>Tracheophyta</taxon>
        <taxon>Spermatophyta</taxon>
        <taxon>Magnoliopsida</taxon>
        <taxon>Liliopsida</taxon>
        <taxon>Poales</taxon>
        <taxon>Poaceae</taxon>
        <taxon>PACMAD clade</taxon>
        <taxon>Arundinoideae</taxon>
        <taxon>Arundineae</taxon>
        <taxon>Arundo</taxon>
    </lineage>
</organism>
<sequence length="32" mass="3701">MWSYKEGEHTSIYNLKPRIGVHIGTEISNINL</sequence>
<protein>
    <submittedName>
        <fullName evidence="1">Uncharacterized protein</fullName>
    </submittedName>
</protein>